<comment type="caution">
    <text evidence="2">The sequence shown here is derived from an EMBL/GenBank/DDBJ whole genome shotgun (WGS) entry which is preliminary data.</text>
</comment>
<sequence>MNPFPNHSEVLVSALSKKEVEQRLEKVTLDVNFLDYEERLQKGFQFNGKVEKESFRLSLVVNKPDSFLPLILGKIEATPKGCILFLQYRLFPSSAFFLGFWTVVTLTLAVFFGFVTQKPIYAGLSILACIGNYYFAWIYFKRKIKLSKGIFHEILNLKVMD</sequence>
<keyword evidence="1" id="KW-0472">Membrane</keyword>
<feature type="transmembrane region" description="Helical" evidence="1">
    <location>
        <begin position="95"/>
        <end position="114"/>
    </location>
</feature>
<dbReference type="RefSeq" id="WP_258422145.1">
    <property type="nucleotide sequence ID" value="NZ_JANSUY010000002.1"/>
</dbReference>
<dbReference type="Proteomes" id="UP001142175">
    <property type="component" value="Unassembled WGS sequence"/>
</dbReference>
<proteinExistence type="predicted"/>
<accession>A0A9X2P678</accession>
<gene>
    <name evidence="2" type="ORF">NU887_04395</name>
</gene>
<feature type="transmembrane region" description="Helical" evidence="1">
    <location>
        <begin position="120"/>
        <end position="140"/>
    </location>
</feature>
<organism evidence="2 3">
    <name type="scientific">Aquiflexum gelatinilyticum</name>
    <dbReference type="NCBI Taxonomy" id="2961943"/>
    <lineage>
        <taxon>Bacteria</taxon>
        <taxon>Pseudomonadati</taxon>
        <taxon>Bacteroidota</taxon>
        <taxon>Cytophagia</taxon>
        <taxon>Cytophagales</taxon>
        <taxon>Cyclobacteriaceae</taxon>
        <taxon>Aquiflexum</taxon>
    </lineage>
</organism>
<name>A0A9X2P678_9BACT</name>
<keyword evidence="1" id="KW-1133">Transmembrane helix</keyword>
<dbReference type="EMBL" id="JANSUY010000002">
    <property type="protein sequence ID" value="MCR9014262.1"/>
    <property type="molecule type" value="Genomic_DNA"/>
</dbReference>
<reference evidence="2" key="1">
    <citation type="submission" date="2022-08" db="EMBL/GenBank/DDBJ databases">
        <authorList>
            <person name="Zhang D."/>
        </authorList>
    </citation>
    <scope>NUCLEOTIDE SEQUENCE</scope>
    <source>
        <strain evidence="2">XJ19-11</strain>
    </source>
</reference>
<evidence type="ECO:0000313" key="2">
    <source>
        <dbReference type="EMBL" id="MCR9014262.1"/>
    </source>
</evidence>
<keyword evidence="3" id="KW-1185">Reference proteome</keyword>
<dbReference type="AlphaFoldDB" id="A0A9X2P678"/>
<protein>
    <submittedName>
        <fullName evidence="2">Uncharacterized protein</fullName>
    </submittedName>
</protein>
<keyword evidence="1" id="KW-0812">Transmembrane</keyword>
<evidence type="ECO:0000313" key="3">
    <source>
        <dbReference type="Proteomes" id="UP001142175"/>
    </source>
</evidence>
<evidence type="ECO:0000256" key="1">
    <source>
        <dbReference type="SAM" id="Phobius"/>
    </source>
</evidence>